<evidence type="ECO:0000313" key="2">
    <source>
        <dbReference type="Proteomes" id="UP000245942"/>
    </source>
</evidence>
<dbReference type="CDD" id="cd02537">
    <property type="entry name" value="GT8_Glycogenin"/>
    <property type="match status" value="1"/>
</dbReference>
<dbReference type="RefSeq" id="XP_025348765.1">
    <property type="nucleotide sequence ID" value="XM_025490284.1"/>
</dbReference>
<organism evidence="1 2">
    <name type="scientific">Pseudomicrostroma glucosiphilum</name>
    <dbReference type="NCBI Taxonomy" id="1684307"/>
    <lineage>
        <taxon>Eukaryota</taxon>
        <taxon>Fungi</taxon>
        <taxon>Dikarya</taxon>
        <taxon>Basidiomycota</taxon>
        <taxon>Ustilaginomycotina</taxon>
        <taxon>Exobasidiomycetes</taxon>
        <taxon>Microstromatales</taxon>
        <taxon>Microstromatales incertae sedis</taxon>
        <taxon>Pseudomicrostroma</taxon>
    </lineage>
</organism>
<keyword evidence="1" id="KW-0808">Transferase</keyword>
<dbReference type="PANTHER" id="PTHR11183">
    <property type="entry name" value="GLYCOGENIN SUBFAMILY MEMBER"/>
    <property type="match status" value="1"/>
</dbReference>
<proteinExistence type="predicted"/>
<dbReference type="InterPro" id="IPR029044">
    <property type="entry name" value="Nucleotide-diphossugar_trans"/>
</dbReference>
<keyword evidence="2" id="KW-1185">Reference proteome</keyword>
<dbReference type="GeneID" id="37012018"/>
<dbReference type="Proteomes" id="UP000245942">
    <property type="component" value="Unassembled WGS sequence"/>
</dbReference>
<dbReference type="OrthoDB" id="2014201at2759"/>
<dbReference type="EMBL" id="KZ819325">
    <property type="protein sequence ID" value="PWN21605.1"/>
    <property type="molecule type" value="Genomic_DNA"/>
</dbReference>
<gene>
    <name evidence="1" type="ORF">BCV69DRAFT_248209</name>
</gene>
<dbReference type="SUPFAM" id="SSF53448">
    <property type="entry name" value="Nucleotide-diphospho-sugar transferases"/>
    <property type="match status" value="1"/>
</dbReference>
<dbReference type="Pfam" id="PF01501">
    <property type="entry name" value="Glyco_transf_8"/>
    <property type="match status" value="1"/>
</dbReference>
<feature type="non-terminal residue" evidence="1">
    <location>
        <position position="211"/>
    </location>
</feature>
<dbReference type="InterPro" id="IPR050587">
    <property type="entry name" value="GNT1/Glycosyltrans_8"/>
</dbReference>
<name>A0A316UER6_9BASI</name>
<reference evidence="1 2" key="1">
    <citation type="journal article" date="2018" name="Mol. Biol. Evol.">
        <title>Broad Genomic Sampling Reveals a Smut Pathogenic Ancestry of the Fungal Clade Ustilaginomycotina.</title>
        <authorList>
            <person name="Kijpornyongpan T."/>
            <person name="Mondo S.J."/>
            <person name="Barry K."/>
            <person name="Sandor L."/>
            <person name="Lee J."/>
            <person name="Lipzen A."/>
            <person name="Pangilinan J."/>
            <person name="LaButti K."/>
            <person name="Hainaut M."/>
            <person name="Henrissat B."/>
            <person name="Grigoriev I.V."/>
            <person name="Spatafora J.W."/>
            <person name="Aime M.C."/>
        </authorList>
    </citation>
    <scope>NUCLEOTIDE SEQUENCE [LARGE SCALE GENOMIC DNA]</scope>
    <source>
        <strain evidence="1 2">MCA 4718</strain>
    </source>
</reference>
<dbReference type="STRING" id="1684307.A0A316UER6"/>
<evidence type="ECO:0000313" key="1">
    <source>
        <dbReference type="EMBL" id="PWN21605.1"/>
    </source>
</evidence>
<dbReference type="Gene3D" id="3.90.550.10">
    <property type="entry name" value="Spore Coat Polysaccharide Biosynthesis Protein SpsA, Chain A"/>
    <property type="match status" value="1"/>
</dbReference>
<dbReference type="InterPro" id="IPR002495">
    <property type="entry name" value="Glyco_trans_8"/>
</dbReference>
<sequence length="211" mass="22216">MAAAHSGAAYAFVTLVTTDDYLPAALVAAHSLRLAHSHSSLFNIDLVALVTPATLSVQTIRVLLTVFDRVIGVEPLGNSDNLALLGRIDLGMSAGAALTKLHTWRLTDYQKIVYLDADVLVLKPLAHLFASPHAFAAAPDTGWPDIFNSGVMVLTPSEDTFAGLLELAANTGSWDGADQGLINEYFGGEVGSGSEGQGGGWTRLGFTYNTT</sequence>
<accession>A0A316UER6</accession>
<dbReference type="GO" id="GO:0016757">
    <property type="term" value="F:glycosyltransferase activity"/>
    <property type="evidence" value="ECO:0007669"/>
    <property type="project" value="InterPro"/>
</dbReference>
<dbReference type="AlphaFoldDB" id="A0A316UER6"/>
<protein>
    <submittedName>
        <fullName evidence="1">Nucleotide-diphospho-sugar transferase</fullName>
    </submittedName>
</protein>